<organism evidence="2 3">
    <name type="scientific">Schistosoma mattheei</name>
    <dbReference type="NCBI Taxonomy" id="31246"/>
    <lineage>
        <taxon>Eukaryota</taxon>
        <taxon>Metazoa</taxon>
        <taxon>Spiralia</taxon>
        <taxon>Lophotrochozoa</taxon>
        <taxon>Platyhelminthes</taxon>
        <taxon>Trematoda</taxon>
        <taxon>Digenea</taxon>
        <taxon>Strigeidida</taxon>
        <taxon>Schistosomatoidea</taxon>
        <taxon>Schistosomatidae</taxon>
        <taxon>Schistosoma</taxon>
    </lineage>
</organism>
<dbReference type="STRING" id="31246.A0A183Q503"/>
<evidence type="ECO:0000256" key="1">
    <source>
        <dbReference type="SAM" id="MobiDB-lite"/>
    </source>
</evidence>
<feature type="region of interest" description="Disordered" evidence="1">
    <location>
        <begin position="188"/>
        <end position="215"/>
    </location>
</feature>
<gene>
    <name evidence="2" type="ORF">SMTD_LOCUS21689</name>
</gene>
<dbReference type="PANTHER" id="PTHR33327:SF3">
    <property type="entry name" value="RNA-DIRECTED DNA POLYMERASE"/>
    <property type="match status" value="1"/>
</dbReference>
<reference evidence="2 3" key="1">
    <citation type="submission" date="2018-11" db="EMBL/GenBank/DDBJ databases">
        <authorList>
            <consortium name="Pathogen Informatics"/>
        </authorList>
    </citation>
    <scope>NUCLEOTIDE SEQUENCE [LARGE SCALE GENOMIC DNA]</scope>
    <source>
        <strain>Denwood</strain>
        <strain evidence="3">Zambia</strain>
    </source>
</reference>
<evidence type="ECO:0000313" key="2">
    <source>
        <dbReference type="EMBL" id="VDP85438.1"/>
    </source>
</evidence>
<evidence type="ECO:0000313" key="3">
    <source>
        <dbReference type="Proteomes" id="UP000269396"/>
    </source>
</evidence>
<proteinExistence type="predicted"/>
<name>A0A183Q503_9TREM</name>
<dbReference type="Proteomes" id="UP000269396">
    <property type="component" value="Unassembled WGS sequence"/>
</dbReference>
<keyword evidence="3" id="KW-1185">Reference proteome</keyword>
<dbReference type="AlphaFoldDB" id="A0A183Q503"/>
<feature type="compositionally biased region" description="Basic residues" evidence="1">
    <location>
        <begin position="188"/>
        <end position="201"/>
    </location>
</feature>
<dbReference type="PANTHER" id="PTHR33327">
    <property type="entry name" value="ENDONUCLEASE"/>
    <property type="match status" value="1"/>
</dbReference>
<protein>
    <submittedName>
        <fullName evidence="2">Uncharacterized protein</fullName>
    </submittedName>
</protein>
<sequence length="215" mass="24850">MPFWPENIEAWFCYAAADFYEHGVNDARAQFLAVAKALPREFNRYVTPSMFTSDVPEPYETPKQSIPKCGDLTDRQRLDQLLNNIDLQHGSATDMFQRMREVIGQRTSDDGLFRQLFLSKLPQQVQAVLVSFQNNAIDELAASADRILEITKSSNSEVFSVKEKPQTTQNDITELCHSLTRYLRFRNGRKRSRTPRRRSVSRPRETEITEDPAIF</sequence>
<accession>A0A183Q503</accession>
<dbReference type="EMBL" id="UZAL01048142">
    <property type="protein sequence ID" value="VDP85438.1"/>
    <property type="molecule type" value="Genomic_DNA"/>
</dbReference>